<keyword evidence="5" id="KW-0571">Peptide transport</keyword>
<evidence type="ECO:0000256" key="3">
    <source>
        <dbReference type="ARBA" id="ARBA00022448"/>
    </source>
</evidence>
<dbReference type="GO" id="GO:0015031">
    <property type="term" value="P:protein transport"/>
    <property type="evidence" value="ECO:0007669"/>
    <property type="project" value="UniProtKB-KW"/>
</dbReference>
<evidence type="ECO:0000256" key="2">
    <source>
        <dbReference type="ARBA" id="ARBA00005484"/>
    </source>
</evidence>
<reference evidence="10 11" key="1">
    <citation type="journal article" date="2021" name="Commun. Biol.">
        <title>The genome of Shorea leprosula (Dipterocarpaceae) highlights the ecological relevance of drought in aseasonal tropical rainforests.</title>
        <authorList>
            <person name="Ng K.K.S."/>
            <person name="Kobayashi M.J."/>
            <person name="Fawcett J.A."/>
            <person name="Hatakeyama M."/>
            <person name="Paape T."/>
            <person name="Ng C.H."/>
            <person name="Ang C.C."/>
            <person name="Tnah L.H."/>
            <person name="Lee C.T."/>
            <person name="Nishiyama T."/>
            <person name="Sese J."/>
            <person name="O'Brien M.J."/>
            <person name="Copetti D."/>
            <person name="Mohd Noor M.I."/>
            <person name="Ong R.C."/>
            <person name="Putra M."/>
            <person name="Sireger I.Z."/>
            <person name="Indrioko S."/>
            <person name="Kosugi Y."/>
            <person name="Izuno A."/>
            <person name="Isagi Y."/>
            <person name="Lee S.L."/>
            <person name="Shimizu K.K."/>
        </authorList>
    </citation>
    <scope>NUCLEOTIDE SEQUENCE [LARGE SCALE GENOMIC DNA]</scope>
    <source>
        <strain evidence="10">214</strain>
    </source>
</reference>
<dbReference type="GO" id="GO:0016020">
    <property type="term" value="C:membrane"/>
    <property type="evidence" value="ECO:0007669"/>
    <property type="project" value="UniProtKB-SubCell"/>
</dbReference>
<evidence type="ECO:0000256" key="6">
    <source>
        <dbReference type="ARBA" id="ARBA00022927"/>
    </source>
</evidence>
<dbReference type="NCBIfam" id="TIGR00728">
    <property type="entry name" value="OPT_sfam"/>
    <property type="match status" value="1"/>
</dbReference>
<dbReference type="InterPro" id="IPR004813">
    <property type="entry name" value="OPT"/>
</dbReference>
<evidence type="ECO:0000256" key="7">
    <source>
        <dbReference type="ARBA" id="ARBA00022989"/>
    </source>
</evidence>
<evidence type="ECO:0000256" key="5">
    <source>
        <dbReference type="ARBA" id="ARBA00022856"/>
    </source>
</evidence>
<dbReference type="Proteomes" id="UP001054252">
    <property type="component" value="Unassembled WGS sequence"/>
</dbReference>
<evidence type="ECO:0008006" key="12">
    <source>
        <dbReference type="Google" id="ProtNLM"/>
    </source>
</evidence>
<evidence type="ECO:0000313" key="11">
    <source>
        <dbReference type="Proteomes" id="UP001054252"/>
    </source>
</evidence>
<evidence type="ECO:0000256" key="1">
    <source>
        <dbReference type="ARBA" id="ARBA00004141"/>
    </source>
</evidence>
<feature type="transmembrane region" description="Helical" evidence="9">
    <location>
        <begin position="400"/>
        <end position="422"/>
    </location>
</feature>
<dbReference type="GO" id="GO:0035673">
    <property type="term" value="F:oligopeptide transmembrane transporter activity"/>
    <property type="evidence" value="ECO:0007669"/>
    <property type="project" value="InterPro"/>
</dbReference>
<accession>A0AAV5K7R6</accession>
<feature type="transmembrane region" description="Helical" evidence="9">
    <location>
        <begin position="6"/>
        <end position="26"/>
    </location>
</feature>
<keyword evidence="6" id="KW-0653">Protein transport</keyword>
<evidence type="ECO:0000256" key="4">
    <source>
        <dbReference type="ARBA" id="ARBA00022692"/>
    </source>
</evidence>
<evidence type="ECO:0000313" key="10">
    <source>
        <dbReference type="EMBL" id="GKV18835.1"/>
    </source>
</evidence>
<protein>
    <recommendedName>
        <fullName evidence="12">Oligopeptide transporter</fullName>
    </recommendedName>
</protein>
<name>A0AAV5K7R6_9ROSI</name>
<feature type="transmembrane region" description="Helical" evidence="9">
    <location>
        <begin position="244"/>
        <end position="266"/>
    </location>
</feature>
<keyword evidence="4 9" id="KW-0812">Transmembrane</keyword>
<dbReference type="InterPro" id="IPR004648">
    <property type="entry name" value="Oligpept_transpt"/>
</dbReference>
<organism evidence="10 11">
    <name type="scientific">Rubroshorea leprosula</name>
    <dbReference type="NCBI Taxonomy" id="152421"/>
    <lineage>
        <taxon>Eukaryota</taxon>
        <taxon>Viridiplantae</taxon>
        <taxon>Streptophyta</taxon>
        <taxon>Embryophyta</taxon>
        <taxon>Tracheophyta</taxon>
        <taxon>Spermatophyta</taxon>
        <taxon>Magnoliopsida</taxon>
        <taxon>eudicotyledons</taxon>
        <taxon>Gunneridae</taxon>
        <taxon>Pentapetalae</taxon>
        <taxon>rosids</taxon>
        <taxon>malvids</taxon>
        <taxon>Malvales</taxon>
        <taxon>Dipterocarpaceae</taxon>
        <taxon>Rubroshorea</taxon>
    </lineage>
</organism>
<dbReference type="EMBL" id="BPVZ01000051">
    <property type="protein sequence ID" value="GKV18835.1"/>
    <property type="molecule type" value="Genomic_DNA"/>
</dbReference>
<evidence type="ECO:0000256" key="9">
    <source>
        <dbReference type="SAM" id="Phobius"/>
    </source>
</evidence>
<dbReference type="PANTHER" id="PTHR22601">
    <property type="entry name" value="ISP4 LIKE PROTEIN"/>
    <property type="match status" value="1"/>
</dbReference>
<keyword evidence="8 9" id="KW-0472">Membrane</keyword>
<sequence length="444" mass="49940">MPCLTFRTWVLGIVSCAILSFLNQFFTYRQNALSISSVSAQILVLPAGKLMAAYLPRKSIQIPATKWSFSLNPGPFNMKEHVLITIFANSGSNTVYPVNIVTIVKAFYGRGINLIAAMMLSQSTQMLGYGWAGIFRRFLVDSPYMWWPSNLVQVSLFQALHDVEVRPKRGQTRLQFFFLVFISSFAYYIVPNYLFPSITALSFVCWIWKDSVTAQITGSDRHGLGIGSFALDWSTVSSFLLSPLATPCFAIVNTMVGFFIVIYILIPTAYWTNSYDARKFPIISSHVFASDGSRYNVTRVMNQSTFEFNLHGYDSYGKINLSIFFIYTCGLSFGTLTATKSHVALFYGRHLDKFNNVHTRLIKKNYEAVPQWWFHALLMIVIGLSILTCEGFGGQLLLPYWGVILAALLAMLFTLPIGVITATTNQVSDRLTAKLCLRNECLTC</sequence>
<keyword evidence="7 9" id="KW-1133">Transmembrane helix</keyword>
<comment type="similarity">
    <text evidence="2">Belongs to the oligopeptide OPT transporter (TC 2.A.67.1) family.</text>
</comment>
<dbReference type="Pfam" id="PF03169">
    <property type="entry name" value="OPT"/>
    <property type="match status" value="1"/>
</dbReference>
<feature type="transmembrane region" description="Helical" evidence="9">
    <location>
        <begin position="176"/>
        <end position="194"/>
    </location>
</feature>
<gene>
    <name evidence="10" type="ORF">SLEP1_g29163</name>
</gene>
<keyword evidence="11" id="KW-1185">Reference proteome</keyword>
<evidence type="ECO:0000256" key="8">
    <source>
        <dbReference type="ARBA" id="ARBA00023136"/>
    </source>
</evidence>
<comment type="caution">
    <text evidence="10">The sequence shown here is derived from an EMBL/GenBank/DDBJ whole genome shotgun (WGS) entry which is preliminary data.</text>
</comment>
<feature type="transmembrane region" description="Helical" evidence="9">
    <location>
        <begin position="372"/>
        <end position="394"/>
    </location>
</feature>
<comment type="subcellular location">
    <subcellularLocation>
        <location evidence="1">Membrane</location>
        <topology evidence="1">Multi-pass membrane protein</topology>
    </subcellularLocation>
</comment>
<dbReference type="AlphaFoldDB" id="A0AAV5K7R6"/>
<keyword evidence="3" id="KW-0813">Transport</keyword>
<proteinExistence type="inferred from homology"/>